<dbReference type="SUPFAM" id="SSF48452">
    <property type="entry name" value="TPR-like"/>
    <property type="match status" value="2"/>
</dbReference>
<dbReference type="Pfam" id="PF00085">
    <property type="entry name" value="Thioredoxin"/>
    <property type="match status" value="1"/>
</dbReference>
<feature type="compositionally biased region" description="Low complexity" evidence="2">
    <location>
        <begin position="57"/>
        <end position="78"/>
    </location>
</feature>
<dbReference type="AlphaFoldDB" id="A0AAV1C0V5"/>
<evidence type="ECO:0000256" key="2">
    <source>
        <dbReference type="SAM" id="MobiDB-lite"/>
    </source>
</evidence>
<gene>
    <name evidence="4" type="ORF">OLC1_LOCUS1282</name>
</gene>
<reference evidence="4" key="1">
    <citation type="submission" date="2023-03" db="EMBL/GenBank/DDBJ databases">
        <authorList>
            <person name="Julca I."/>
        </authorList>
    </citation>
    <scope>NUCLEOTIDE SEQUENCE</scope>
</reference>
<dbReference type="InterPro" id="IPR019734">
    <property type="entry name" value="TPR_rpt"/>
</dbReference>
<keyword evidence="5" id="KW-1185">Reference proteome</keyword>
<dbReference type="PANTHER" id="PTHR46050">
    <property type="entry name" value="TPR REPEAT-CONTAINING THIOREDOXIN"/>
    <property type="match status" value="1"/>
</dbReference>
<keyword evidence="1" id="KW-0802">TPR repeat</keyword>
<feature type="compositionally biased region" description="Basic and acidic residues" evidence="2">
    <location>
        <begin position="1"/>
        <end position="41"/>
    </location>
</feature>
<organism evidence="4 5">
    <name type="scientific">Oldenlandia corymbosa var. corymbosa</name>
    <dbReference type="NCBI Taxonomy" id="529605"/>
    <lineage>
        <taxon>Eukaryota</taxon>
        <taxon>Viridiplantae</taxon>
        <taxon>Streptophyta</taxon>
        <taxon>Embryophyta</taxon>
        <taxon>Tracheophyta</taxon>
        <taxon>Spermatophyta</taxon>
        <taxon>Magnoliopsida</taxon>
        <taxon>eudicotyledons</taxon>
        <taxon>Gunneridae</taxon>
        <taxon>Pentapetalae</taxon>
        <taxon>asterids</taxon>
        <taxon>lamiids</taxon>
        <taxon>Gentianales</taxon>
        <taxon>Rubiaceae</taxon>
        <taxon>Rubioideae</taxon>
        <taxon>Spermacoceae</taxon>
        <taxon>Hedyotis-Oldenlandia complex</taxon>
        <taxon>Oldenlandia</taxon>
    </lineage>
</organism>
<accession>A0AAV1C0V5</accession>
<dbReference type="PANTHER" id="PTHR46050:SF3">
    <property type="entry name" value="TPR REPEAT-CONTAINING THIOREDOXIN TTL1"/>
    <property type="match status" value="1"/>
</dbReference>
<dbReference type="InterPro" id="IPR044534">
    <property type="entry name" value="TTL1-4"/>
</dbReference>
<evidence type="ECO:0000313" key="5">
    <source>
        <dbReference type="Proteomes" id="UP001161247"/>
    </source>
</evidence>
<feature type="compositionally biased region" description="Low complexity" evidence="2">
    <location>
        <begin position="127"/>
        <end position="138"/>
    </location>
</feature>
<feature type="compositionally biased region" description="Basic and acidic residues" evidence="2">
    <location>
        <begin position="233"/>
        <end position="247"/>
    </location>
</feature>
<dbReference type="Gene3D" id="1.25.40.10">
    <property type="entry name" value="Tetratricopeptide repeat domain"/>
    <property type="match status" value="1"/>
</dbReference>
<feature type="repeat" description="TPR" evidence="1">
    <location>
        <begin position="237"/>
        <end position="270"/>
    </location>
</feature>
<dbReference type="Pfam" id="PF14559">
    <property type="entry name" value="TPR_19"/>
    <property type="match status" value="1"/>
</dbReference>
<sequence length="709" mass="76658">MSNPEKRTGPEKRPESLSDHLRHSLSFDKDERDKPDFRETDLGSPVSPLRSRGSGLTATTATTTTTTTTTTSSSSSSSGSVSGRMAPPVPVNKKSSDSHHSAESSPTGARGGAAGGSSRPSHRRTHSGGSQSSYSFSSGVGGGSASVTSPQAPVHLPAGNICPLGGVLRTGMASPPVKTDIVGSGRGQYGHGSIMRAGTSKFHGKTNAPTPPTNSRGTGAATGRGGSGLSSSGRDDPEELKQLGNDNFKRGNYREALKLYDRAIAISPSNAPYHYNRAAALIGLKRFGEAVRECEEAIRLDPRYLKAHQRLGSLLLSLGQVEDARKHLCVPGQQTDAAELLKLQAVEKHLAKCTNARRDNDWNSTFREAEAAMAAGADKCPQLMACQAEALLKLRKLHDPDTYISSISNLHTLDSTNSQSKFFGINSEAYLFLVRAKIELAMGRFENAITAAEQANQIDARNVEVSVLLGVVKAVSKSRKRGNDLFKSERYTEASSAYGEGLSRDPSNSVLYCNRAACFDKLCQYERAVEDCDQALLYQPNYIKALLRRARSNCKLERWAEAVRDYEVVRRTHPNDKEIAESLFQAQLALKKSRGEDVSNAKFGGEVELVSGLKHFRAEIASPAASVVHFLSSSNKECQQISPVLDKLCAKYPSINFLKVDAEKNPEIADAENVRIRPTIKIYKKGNMVKEIVCPSPEVLESFVKADSI</sequence>
<evidence type="ECO:0000313" key="4">
    <source>
        <dbReference type="EMBL" id="CAI9088788.1"/>
    </source>
</evidence>
<dbReference type="InterPro" id="IPR011990">
    <property type="entry name" value="TPR-like_helical_dom_sf"/>
</dbReference>
<dbReference type="Proteomes" id="UP001161247">
    <property type="component" value="Chromosome 1"/>
</dbReference>
<feature type="region of interest" description="Disordered" evidence="2">
    <location>
        <begin position="1"/>
        <end position="151"/>
    </location>
</feature>
<dbReference type="Gene3D" id="3.40.30.10">
    <property type="entry name" value="Glutaredoxin"/>
    <property type="match status" value="1"/>
</dbReference>
<dbReference type="CDD" id="cd02947">
    <property type="entry name" value="TRX_family"/>
    <property type="match status" value="1"/>
</dbReference>
<dbReference type="SMART" id="SM00028">
    <property type="entry name" value="TPR"/>
    <property type="match status" value="6"/>
</dbReference>
<feature type="region of interest" description="Disordered" evidence="2">
    <location>
        <begin position="178"/>
        <end position="247"/>
    </location>
</feature>
<protein>
    <submittedName>
        <fullName evidence="4">OLC1v1023215C1</fullName>
    </submittedName>
</protein>
<evidence type="ECO:0000259" key="3">
    <source>
        <dbReference type="Pfam" id="PF00085"/>
    </source>
</evidence>
<evidence type="ECO:0000256" key="1">
    <source>
        <dbReference type="PROSITE-ProRule" id="PRU00339"/>
    </source>
</evidence>
<dbReference type="InterPro" id="IPR036249">
    <property type="entry name" value="Thioredoxin-like_sf"/>
</dbReference>
<name>A0AAV1C0V5_OLDCO</name>
<dbReference type="SUPFAM" id="SSF52833">
    <property type="entry name" value="Thioredoxin-like"/>
    <property type="match status" value="1"/>
</dbReference>
<dbReference type="PROSITE" id="PS50005">
    <property type="entry name" value="TPR"/>
    <property type="match status" value="1"/>
</dbReference>
<dbReference type="PROSITE" id="PS50293">
    <property type="entry name" value="TPR_REGION"/>
    <property type="match status" value="1"/>
</dbReference>
<dbReference type="GO" id="GO:0006950">
    <property type="term" value="P:response to stress"/>
    <property type="evidence" value="ECO:0007669"/>
    <property type="project" value="UniProtKB-ARBA"/>
</dbReference>
<dbReference type="Pfam" id="PF13174">
    <property type="entry name" value="TPR_6"/>
    <property type="match status" value="1"/>
</dbReference>
<dbReference type="Pfam" id="PF13414">
    <property type="entry name" value="TPR_11"/>
    <property type="match status" value="1"/>
</dbReference>
<dbReference type="InterPro" id="IPR013766">
    <property type="entry name" value="Thioredoxin_domain"/>
</dbReference>
<dbReference type="EMBL" id="OX459118">
    <property type="protein sequence ID" value="CAI9088788.1"/>
    <property type="molecule type" value="Genomic_DNA"/>
</dbReference>
<dbReference type="GO" id="GO:0005737">
    <property type="term" value="C:cytoplasm"/>
    <property type="evidence" value="ECO:0007669"/>
    <property type="project" value="TreeGrafter"/>
</dbReference>
<feature type="domain" description="Thioredoxin" evidence="3">
    <location>
        <begin position="614"/>
        <end position="705"/>
    </location>
</feature>
<proteinExistence type="predicted"/>